<dbReference type="EMBL" id="FOHI01000004">
    <property type="protein sequence ID" value="SET23928.1"/>
    <property type="molecule type" value="Genomic_DNA"/>
</dbReference>
<evidence type="ECO:0000313" key="2">
    <source>
        <dbReference type="Proteomes" id="UP000183339"/>
    </source>
</evidence>
<dbReference type="Proteomes" id="UP000183339">
    <property type="component" value="Unassembled WGS sequence"/>
</dbReference>
<accession>A0A1I0CVT9</accession>
<proteinExistence type="predicted"/>
<sequence>MGVQMGINFASLQTRGVKLVLIDIFITGEIQGSLSSPVV</sequence>
<organism evidence="1 2">
    <name type="scientific">Nitrosospira multiformis</name>
    <dbReference type="NCBI Taxonomy" id="1231"/>
    <lineage>
        <taxon>Bacteria</taxon>
        <taxon>Pseudomonadati</taxon>
        <taxon>Pseudomonadota</taxon>
        <taxon>Betaproteobacteria</taxon>
        <taxon>Nitrosomonadales</taxon>
        <taxon>Nitrosomonadaceae</taxon>
        <taxon>Nitrosospira</taxon>
    </lineage>
</organism>
<reference evidence="1 2" key="1">
    <citation type="submission" date="2016-10" db="EMBL/GenBank/DDBJ databases">
        <authorList>
            <person name="de Groot N.N."/>
        </authorList>
    </citation>
    <scope>NUCLEOTIDE SEQUENCE [LARGE SCALE GENOMIC DNA]</scope>
    <source>
        <strain evidence="1 2">Nl7</strain>
    </source>
</reference>
<protein>
    <submittedName>
        <fullName evidence="1">Uncharacterized protein</fullName>
    </submittedName>
</protein>
<evidence type="ECO:0000313" key="1">
    <source>
        <dbReference type="EMBL" id="SET23928.1"/>
    </source>
</evidence>
<name>A0A1I0CVT9_9PROT</name>
<dbReference type="AlphaFoldDB" id="A0A1I0CVT9"/>
<gene>
    <name evidence="1" type="ORF">SAMN05216412_104122</name>
</gene>